<proteinExistence type="predicted"/>
<dbReference type="Gene3D" id="3.10.640.10">
    <property type="entry name" value="Restriction endonuclease-like alpha-beta roll domain"/>
    <property type="match status" value="1"/>
</dbReference>
<dbReference type="SUPFAM" id="SSF52980">
    <property type="entry name" value="Restriction endonuclease-like"/>
    <property type="match status" value="1"/>
</dbReference>
<sequence>MALKATIFKATLHIADMDRHYYADHHLTVARHPSETDERMMIRLLAFALNASDDLEFTKGLSTDDEPELWQKTLTDDIEQWIDLGLPDEDRLRKACNRSQHVILYTYGGRAVPVWWEKHHNKLERFSNLTIVDLAAEETDTLAGLAERSMDIQISVQDGDVTLSTDQNLVTVSPKQLLPKA</sequence>
<dbReference type="EMBL" id="ANIE01000009">
    <property type="protein sequence ID" value="KEF30181.1"/>
    <property type="molecule type" value="Genomic_DNA"/>
</dbReference>
<reference evidence="1 2" key="1">
    <citation type="submission" date="2012-12" db="EMBL/GenBank/DDBJ databases">
        <title>Genome assembly of Marinobacter sp. AK21.</title>
        <authorList>
            <person name="Khatri I."/>
            <person name="Kumar R."/>
            <person name="Vaidya B."/>
            <person name="Subramanian S."/>
            <person name="Pinnaka A."/>
        </authorList>
    </citation>
    <scope>NUCLEOTIDE SEQUENCE [LARGE SCALE GENOMIC DNA]</scope>
    <source>
        <strain evidence="1 2">AK21</strain>
    </source>
</reference>
<dbReference type="AlphaFoldDB" id="A0A072MY59"/>
<dbReference type="SMART" id="SM01322">
    <property type="entry name" value="YaeQ"/>
    <property type="match status" value="1"/>
</dbReference>
<dbReference type="OrthoDB" id="5293309at2"/>
<dbReference type="InterPro" id="IPR038590">
    <property type="entry name" value="YaeQ_sf"/>
</dbReference>
<gene>
    <name evidence="1" type="ORF">D777_03357</name>
</gene>
<dbReference type="STRING" id="1137280.D777_03357"/>
<dbReference type="CDD" id="cd22368">
    <property type="entry name" value="YaeQ-like"/>
    <property type="match status" value="1"/>
</dbReference>
<dbReference type="Pfam" id="PF07152">
    <property type="entry name" value="YaeQ"/>
    <property type="match status" value="1"/>
</dbReference>
<accession>A0A072MY59</accession>
<dbReference type="PATRIC" id="fig|1137280.3.peg.3175"/>
<dbReference type="Proteomes" id="UP000035057">
    <property type="component" value="Unassembled WGS sequence"/>
</dbReference>
<dbReference type="PANTHER" id="PTHR38784:SF1">
    <property type="entry name" value="SUCROSE PHOSPHORYLASE"/>
    <property type="match status" value="1"/>
</dbReference>
<dbReference type="InterPro" id="IPR009822">
    <property type="entry name" value="YaeQ"/>
</dbReference>
<evidence type="ECO:0000313" key="2">
    <source>
        <dbReference type="Proteomes" id="UP000035057"/>
    </source>
</evidence>
<dbReference type="PANTHER" id="PTHR38784">
    <property type="entry name" value="SUCROSE PHOSPHORYLASE"/>
    <property type="match status" value="1"/>
</dbReference>
<comment type="caution">
    <text evidence="1">The sequence shown here is derived from an EMBL/GenBank/DDBJ whole genome shotgun (WGS) entry which is preliminary data.</text>
</comment>
<organism evidence="1 2">
    <name type="scientific">Marinobacter nitratireducens</name>
    <dbReference type="NCBI Taxonomy" id="1137280"/>
    <lineage>
        <taxon>Bacteria</taxon>
        <taxon>Pseudomonadati</taxon>
        <taxon>Pseudomonadota</taxon>
        <taxon>Gammaproteobacteria</taxon>
        <taxon>Pseudomonadales</taxon>
        <taxon>Marinobacteraceae</taxon>
        <taxon>Marinobacter</taxon>
    </lineage>
</organism>
<dbReference type="InterPro" id="IPR011335">
    <property type="entry name" value="Restrct_endonuc-II-like"/>
</dbReference>
<dbReference type="RefSeq" id="WP_036134111.1">
    <property type="nucleotide sequence ID" value="NZ_ANIE01000009.1"/>
</dbReference>
<keyword evidence="2" id="KW-1185">Reference proteome</keyword>
<name>A0A072MY59_9GAMM</name>
<protein>
    <submittedName>
        <fullName evidence="1">YaeQ protein</fullName>
    </submittedName>
</protein>
<evidence type="ECO:0000313" key="1">
    <source>
        <dbReference type="EMBL" id="KEF30181.1"/>
    </source>
</evidence>
<dbReference type="PIRSF" id="PIRSF011484">
    <property type="entry name" value="YaeQ"/>
    <property type="match status" value="1"/>
</dbReference>